<keyword evidence="2" id="KW-1185">Reference proteome</keyword>
<gene>
    <name evidence="1" type="ORF">FAVT5_3248</name>
</gene>
<protein>
    <submittedName>
        <fullName evidence="1">Uncharacterized protein</fullName>
    </submittedName>
</protein>
<reference evidence="1" key="1">
    <citation type="submission" date="2020-04" db="EMBL/GenBank/DDBJ databases">
        <authorList>
            <person name="Hogendoorn C."/>
        </authorList>
    </citation>
    <scope>NUCLEOTIDE SEQUENCE</scope>
    <source>
        <strain evidence="1">FAVT5</strain>
    </source>
</reference>
<dbReference type="Proteomes" id="UP000501793">
    <property type="component" value="Chromosome"/>
</dbReference>
<dbReference type="EMBL" id="LR792684">
    <property type="protein sequence ID" value="CAB3395156.1"/>
    <property type="molecule type" value="Genomic_DNA"/>
</dbReference>
<organism evidence="1 2">
    <name type="scientific">Kyrpidia spormannii</name>
    <dbReference type="NCBI Taxonomy" id="2055160"/>
    <lineage>
        <taxon>Bacteria</taxon>
        <taxon>Bacillati</taxon>
        <taxon>Bacillota</taxon>
        <taxon>Bacilli</taxon>
        <taxon>Bacillales</taxon>
        <taxon>Alicyclobacillaceae</taxon>
        <taxon>Kyrpidia</taxon>
    </lineage>
</organism>
<name>A0ACA8ZCG5_9BACL</name>
<evidence type="ECO:0000313" key="1">
    <source>
        <dbReference type="EMBL" id="CAB3395156.1"/>
    </source>
</evidence>
<accession>A0ACA8ZCG5</accession>
<evidence type="ECO:0000313" key="2">
    <source>
        <dbReference type="Proteomes" id="UP000501793"/>
    </source>
</evidence>
<sequence>MGRGFHCLVRVPPAGFSTRAFAPFRRRIQNAETPRQETGGLKPALTFTSEVYCGPALGKRGRVGRGEFGRSNSSSASYWRPNSRTLHVTRCVPVG</sequence>
<proteinExistence type="predicted"/>